<dbReference type="AlphaFoldDB" id="A0A8H2DV51"/>
<dbReference type="EMBL" id="SOZJ01000004">
    <property type="protein sequence ID" value="TGJ67495.1"/>
    <property type="molecule type" value="Genomic_DNA"/>
</dbReference>
<comment type="caution">
    <text evidence="1">The sequence shown here is derived from an EMBL/GenBank/DDBJ whole genome shotgun (WGS) entry which is preliminary data.</text>
</comment>
<proteinExistence type="predicted"/>
<protein>
    <submittedName>
        <fullName evidence="1">Uncharacterized protein</fullName>
    </submittedName>
</protein>
<name>A0A8H2DV51_ORBOL</name>
<reference evidence="1 2" key="1">
    <citation type="submission" date="2019-03" db="EMBL/GenBank/DDBJ databases">
        <title>Nematode-trapping fungi genome.</title>
        <authorList>
            <person name="Vidal-Diez De Ulzurrun G."/>
        </authorList>
    </citation>
    <scope>NUCLEOTIDE SEQUENCE [LARGE SCALE GENOMIC DNA]</scope>
    <source>
        <strain evidence="1 2">TWF154</strain>
    </source>
</reference>
<evidence type="ECO:0000313" key="1">
    <source>
        <dbReference type="EMBL" id="TGJ67495.1"/>
    </source>
</evidence>
<dbReference type="Proteomes" id="UP000297595">
    <property type="component" value="Unassembled WGS sequence"/>
</dbReference>
<evidence type="ECO:0000313" key="2">
    <source>
        <dbReference type="Proteomes" id="UP000297595"/>
    </source>
</evidence>
<sequence length="231" mass="25606">MLLTRFSFLVTEAFTIQQSTKSGCLLFSQIIFETAVLRTSSWPVSNWAVMVDSVALLLRSSICRVFIPCLEGPRSLPGSLPAPPSRGLSENTSEITISEDAYDRYSRSHPPGFINLIINTNPGLSPRCLQAIADKKADRCNYNIFWRIQNIIELCSGELEGMLKTTVAGYAKKLIGEIMVEKKGVLKEGFDEEVNFKVTGLVAEEFEKVMIGIFAEKCKEIVRGGLLQSSD</sequence>
<organism evidence="1 2">
    <name type="scientific">Orbilia oligospora</name>
    <name type="common">Nematode-trapping fungus</name>
    <name type="synonym">Arthrobotrys oligospora</name>
    <dbReference type="NCBI Taxonomy" id="2813651"/>
    <lineage>
        <taxon>Eukaryota</taxon>
        <taxon>Fungi</taxon>
        <taxon>Dikarya</taxon>
        <taxon>Ascomycota</taxon>
        <taxon>Pezizomycotina</taxon>
        <taxon>Orbiliomycetes</taxon>
        <taxon>Orbiliales</taxon>
        <taxon>Orbiliaceae</taxon>
        <taxon>Orbilia</taxon>
    </lineage>
</organism>
<gene>
    <name evidence="1" type="ORF">EYR41_006624</name>
</gene>
<accession>A0A8H2DV51</accession>